<keyword evidence="4" id="KW-0812">Transmembrane</keyword>
<gene>
    <name evidence="5" type="ORF">GCM10010967_34980</name>
</gene>
<feature type="transmembrane region" description="Helical" evidence="4">
    <location>
        <begin position="7"/>
        <end position="32"/>
    </location>
</feature>
<dbReference type="SMART" id="SM00191">
    <property type="entry name" value="Int_alpha"/>
    <property type="match status" value="14"/>
</dbReference>
<keyword evidence="3" id="KW-0325">Glycoprotein</keyword>
<dbReference type="RefSeq" id="WP_019940089.1">
    <property type="nucleotide sequence ID" value="NZ_BMLI01000002.1"/>
</dbReference>
<evidence type="ECO:0000256" key="4">
    <source>
        <dbReference type="SAM" id="Phobius"/>
    </source>
</evidence>
<keyword evidence="2" id="KW-0677">Repeat</keyword>
<dbReference type="PANTHER" id="PTHR23220">
    <property type="entry name" value="INTEGRIN ALPHA"/>
    <property type="match status" value="1"/>
</dbReference>
<keyword evidence="4" id="KW-1133">Transmembrane helix</keyword>
<dbReference type="SUPFAM" id="SSF69318">
    <property type="entry name" value="Integrin alpha N-terminal domain"/>
    <property type="match status" value="5"/>
</dbReference>
<name>A0ABQ2I1Z2_9BACT</name>
<evidence type="ECO:0008006" key="7">
    <source>
        <dbReference type="Google" id="ProtNLM"/>
    </source>
</evidence>
<organism evidence="5 6">
    <name type="scientific">Dyadobacter beijingensis</name>
    <dbReference type="NCBI Taxonomy" id="365489"/>
    <lineage>
        <taxon>Bacteria</taxon>
        <taxon>Pseudomonadati</taxon>
        <taxon>Bacteroidota</taxon>
        <taxon>Cytophagia</taxon>
        <taxon>Cytophagales</taxon>
        <taxon>Spirosomataceae</taxon>
        <taxon>Dyadobacter</taxon>
    </lineage>
</organism>
<dbReference type="PROSITE" id="PS51470">
    <property type="entry name" value="FG_GAP"/>
    <property type="match status" value="13"/>
</dbReference>
<dbReference type="InterPro" id="IPR013519">
    <property type="entry name" value="Int_alpha_beta-p"/>
</dbReference>
<reference evidence="6" key="1">
    <citation type="journal article" date="2019" name="Int. J. Syst. Evol. Microbiol.">
        <title>The Global Catalogue of Microorganisms (GCM) 10K type strain sequencing project: providing services to taxonomists for standard genome sequencing and annotation.</title>
        <authorList>
            <consortium name="The Broad Institute Genomics Platform"/>
            <consortium name="The Broad Institute Genome Sequencing Center for Infectious Disease"/>
            <person name="Wu L."/>
            <person name="Ma J."/>
        </authorList>
    </citation>
    <scope>NUCLEOTIDE SEQUENCE [LARGE SCALE GENOMIC DNA]</scope>
    <source>
        <strain evidence="6">CGMCC 1.6375</strain>
    </source>
</reference>
<dbReference type="Pfam" id="PF01839">
    <property type="entry name" value="FG-GAP"/>
    <property type="match status" value="12"/>
</dbReference>
<evidence type="ECO:0000256" key="2">
    <source>
        <dbReference type="ARBA" id="ARBA00022737"/>
    </source>
</evidence>
<proteinExistence type="predicted"/>
<dbReference type="InterPro" id="IPR028994">
    <property type="entry name" value="Integrin_alpha_N"/>
</dbReference>
<evidence type="ECO:0000313" key="5">
    <source>
        <dbReference type="EMBL" id="GGM98165.1"/>
    </source>
</evidence>
<comment type="caution">
    <text evidence="5">The sequence shown here is derived from an EMBL/GenBank/DDBJ whole genome shotgun (WGS) entry which is preliminary data.</text>
</comment>
<dbReference type="Proteomes" id="UP000632339">
    <property type="component" value="Unassembled WGS sequence"/>
</dbReference>
<keyword evidence="1" id="KW-0732">Signal</keyword>
<accession>A0ABQ2I1Z2</accession>
<evidence type="ECO:0000256" key="1">
    <source>
        <dbReference type="ARBA" id="ARBA00022729"/>
    </source>
</evidence>
<evidence type="ECO:0000313" key="6">
    <source>
        <dbReference type="Proteomes" id="UP000632339"/>
    </source>
</evidence>
<dbReference type="InterPro" id="IPR000413">
    <property type="entry name" value="Integrin_alpha"/>
</dbReference>
<sequence>MKQTGKLLPLSIATPVVAFLIYALLTCILFEIPDHKSNNINPSTSSKSSESPHGAVPPGLSATIAAREYHISYDRQKCILQSPNRRHNLRAYYRPGHFTIKNRIDSAGRSFRLQLDHEGIAADRRLIYLPDKQADTKTEGNKLTIRHNGFDEEYINNEDGVRQNFIVHRAPAGTRQLQVTLAATGLAAMAGNENELLFYTKNNPARPALIYRDLHCWDAEDKPLTARLTHYDQHIQITVDVENAAYPVTIDPLVANGSPANADALLESDQADALMGFSVASAGDVNLDGYSDVIAGAPHYDHGENDEGAAFLYYGSTNGLNPLPHLIECNQADAAMGYSVSSAGDINGDGASDIAIGAPFYDKGQSDEGAVFVYLGSAKGIKPNPVAILESNQFEAQMGIAVGLAGDIDGNGFSDLVIGANLYDQGQVNEGAAFVFYGSKSGINANQPAILEVNQANAMLGMSVAGAGDINADGYGDVLAGAPFYSQGQTEEGAAFLYFGSPKGLGNKPTVIQSNQAYAHMGSAVASAGDLDADGYADIAVGAPHYDKVQADVGLTTIYSGSAFGINANPSAAIAGVQMNEEMGRSVACVGDVNADGYADLMIGSRLQGKGPANEGVVYIYPGSQAGMGKKPLSTLKSGQANAYLGQSVASAGDVDGDGVSDVVIGCHLYSHGQNNEGAVMIWHGTTSGPVPASALMVNQPESQFGYSVSGAGDIDGDGYDDIVVGAPRYDNGQADEGAAFVFRGTANGIDSNPSNLLEADQADAAFGTSVSAAGDVDGNGYADLIVGAMHYHNGQDEEGAAFVYLGSSAGIQPIPIRLESNVAGAWYGCAVAHAGDLNADGFSEIVIGAMNYSNGQSEEGAIYIYPGTSAGPDATQARIIESDQDDARLGNAVSGAHDVNGDDQPDIVAGAYSLGDLDAGGILIGYGHAGSIDSMSVQWIKCTQDFAQFGWDVSGAGDVNADGFDDVIVGAHGYDNGDGAVFLYYGAPGGITAGNVTNLYSHEAGMAAAMGESVAGAGDLDADGYSDVVIGEPWYWDDKTAVMTGLVILYYGSPTGLHPGPQRITGNQTDAFDFFGWSVAAGGDVDGDGDSDLLIGSPNFSSGQTDADAAFVYYGNNGTGVRNNVRLYNSDLTTLLDHTQKSQVDFGLWLFSRSFLGRSQGKLVWETRPAGQGFSQGGNNCITNSAAFTASQKGFNVLAGAGIELKNKVIKEGSQTRLRARVRYNPVWALTGQMYGPWRYWSGCLSGTGSAPAPENTGRQPLARNLTGTRVYPNPASVNLHVQPGFGREIDKVTMFSTSGRPVRSWKGASQYLDTRGIRAGQYVLRIHYTDATESSHPILLH</sequence>
<dbReference type="Gene3D" id="2.130.10.130">
    <property type="entry name" value="Integrin alpha, N-terminal"/>
    <property type="match status" value="7"/>
</dbReference>
<keyword evidence="4" id="KW-0472">Membrane</keyword>
<dbReference type="PRINTS" id="PR01185">
    <property type="entry name" value="INTEGRINA"/>
</dbReference>
<protein>
    <recommendedName>
        <fullName evidence="7">FG-GAP repeat protein</fullName>
    </recommendedName>
</protein>
<dbReference type="PANTHER" id="PTHR23220:SF122">
    <property type="entry name" value="INTEGRIN ALPHA-PS1"/>
    <property type="match status" value="1"/>
</dbReference>
<dbReference type="InterPro" id="IPR013517">
    <property type="entry name" value="FG-GAP"/>
</dbReference>
<keyword evidence="6" id="KW-1185">Reference proteome</keyword>
<evidence type="ECO:0000256" key="3">
    <source>
        <dbReference type="ARBA" id="ARBA00023180"/>
    </source>
</evidence>
<dbReference type="EMBL" id="BMLI01000002">
    <property type="protein sequence ID" value="GGM98165.1"/>
    <property type="molecule type" value="Genomic_DNA"/>
</dbReference>